<keyword evidence="1" id="KW-1133">Transmembrane helix</keyword>
<feature type="transmembrane region" description="Helical" evidence="1">
    <location>
        <begin position="181"/>
        <end position="198"/>
    </location>
</feature>
<dbReference type="AlphaFoldDB" id="A0ABD5QB18"/>
<keyword evidence="1" id="KW-0472">Membrane</keyword>
<feature type="transmembrane region" description="Helical" evidence="1">
    <location>
        <begin position="87"/>
        <end position="104"/>
    </location>
</feature>
<dbReference type="EMBL" id="JBHSJG010000009">
    <property type="protein sequence ID" value="MFC4986774.1"/>
    <property type="molecule type" value="Genomic_DNA"/>
</dbReference>
<feature type="transmembrane region" description="Helical" evidence="1">
    <location>
        <begin position="56"/>
        <end position="75"/>
    </location>
</feature>
<feature type="transmembrane region" description="Helical" evidence="1">
    <location>
        <begin position="157"/>
        <end position="175"/>
    </location>
</feature>
<feature type="transmembrane region" description="Helical" evidence="1">
    <location>
        <begin position="274"/>
        <end position="302"/>
    </location>
</feature>
<evidence type="ECO:0000313" key="3">
    <source>
        <dbReference type="Proteomes" id="UP001595925"/>
    </source>
</evidence>
<name>A0ABD5QB18_9EURY</name>
<comment type="caution">
    <text evidence="2">The sequence shown here is derived from an EMBL/GenBank/DDBJ whole genome shotgun (WGS) entry which is preliminary data.</text>
</comment>
<keyword evidence="3" id="KW-1185">Reference proteome</keyword>
<keyword evidence="1" id="KW-0812">Transmembrane</keyword>
<feature type="transmembrane region" description="Helical" evidence="1">
    <location>
        <begin position="21"/>
        <end position="44"/>
    </location>
</feature>
<organism evidence="2 3">
    <name type="scientific">Saliphagus infecundisoli</name>
    <dbReference type="NCBI Taxonomy" id="1849069"/>
    <lineage>
        <taxon>Archaea</taxon>
        <taxon>Methanobacteriati</taxon>
        <taxon>Methanobacteriota</taxon>
        <taxon>Stenosarchaea group</taxon>
        <taxon>Halobacteria</taxon>
        <taxon>Halobacteriales</taxon>
        <taxon>Natrialbaceae</taxon>
        <taxon>Saliphagus</taxon>
    </lineage>
</organism>
<accession>A0ABD5QB18</accession>
<proteinExistence type="predicted"/>
<protein>
    <submittedName>
        <fullName evidence="2">Uncharacterized protein</fullName>
    </submittedName>
</protein>
<feature type="transmembrane region" description="Helical" evidence="1">
    <location>
        <begin position="124"/>
        <end position="145"/>
    </location>
</feature>
<dbReference type="Proteomes" id="UP001595925">
    <property type="component" value="Unassembled WGS sequence"/>
</dbReference>
<gene>
    <name evidence="2" type="ORF">ACFPFO_03100</name>
</gene>
<evidence type="ECO:0000256" key="1">
    <source>
        <dbReference type="SAM" id="Phobius"/>
    </source>
</evidence>
<reference evidence="2 3" key="1">
    <citation type="journal article" date="2019" name="Int. J. Syst. Evol. Microbiol.">
        <title>The Global Catalogue of Microorganisms (GCM) 10K type strain sequencing project: providing services to taxonomists for standard genome sequencing and annotation.</title>
        <authorList>
            <consortium name="The Broad Institute Genomics Platform"/>
            <consortium name="The Broad Institute Genome Sequencing Center for Infectious Disease"/>
            <person name="Wu L."/>
            <person name="Ma J."/>
        </authorList>
    </citation>
    <scope>NUCLEOTIDE SEQUENCE [LARGE SCALE GENOMIC DNA]</scope>
    <source>
        <strain evidence="2 3">CGMCC 1.15824</strain>
    </source>
</reference>
<sequence>MAQDRFRVRASGDYTQSRSTRFVGATGKLAVLLVVLLQIPVVTAHGEAESTALSQSHGLAAIFVGLALVGGAVALKRTERITPTTALYAAFAGLAVVTIGAMVFDGLAPDASYSASTMPIPRSWYPPMALLTGVGIAVVSFVVGWLKWPGRPRYTSLGILIGLWVAYPTLIPGPASTTNPLGYVIVLATPVLLGYIVWKDAQDGIRVALHDATARRFGIGVGFLLAMYFSALSGYLTFFPSEGSPHHTIVSIETVQYQLVQWPTLEVFLPQVPFFVAVSIGSVVLVGSLSTLVGLNAALIAYQWRSERVAIAGTTEGTAGTSAIVGSCACGCCGPIVAQVVVLVAGPSIAAPLYWVFVDSKSPFTMLFLVASIGLFTGGLVYATKQASDFGAPVTSSPAAVNDG</sequence>
<evidence type="ECO:0000313" key="2">
    <source>
        <dbReference type="EMBL" id="MFC4986774.1"/>
    </source>
</evidence>
<dbReference type="RefSeq" id="WP_224829581.1">
    <property type="nucleotide sequence ID" value="NZ_JAIVEF010000021.1"/>
</dbReference>
<feature type="transmembrane region" description="Helical" evidence="1">
    <location>
        <begin position="219"/>
        <end position="238"/>
    </location>
</feature>
<feature type="transmembrane region" description="Helical" evidence="1">
    <location>
        <begin position="364"/>
        <end position="383"/>
    </location>
</feature>